<dbReference type="AlphaFoldDB" id="A0A5P9CLK8"/>
<dbReference type="OrthoDB" id="6433009at2"/>
<dbReference type="Pfam" id="PF01338">
    <property type="entry name" value="Bac_thur_toxin"/>
    <property type="match status" value="1"/>
</dbReference>
<dbReference type="Gene3D" id="3.40.198.10">
    <property type="entry name" value="Delta-endotoxin CytB-like"/>
    <property type="match status" value="1"/>
</dbReference>
<protein>
    <submittedName>
        <fullName evidence="3">Type-2Aa cytolytic delta-endotoxin</fullName>
    </submittedName>
</protein>
<comment type="similarity">
    <text evidence="1">Belongs to the cyt1/cyt2 endotoxin family.</text>
</comment>
<gene>
    <name evidence="3" type="primary">cyt2Aa4</name>
    <name evidence="3" type="ORF">FIV01_11725</name>
</gene>
<dbReference type="InterPro" id="IPR035918">
    <property type="entry name" value="CytB_endotoxin-like_sf"/>
</dbReference>
<evidence type="ECO:0000313" key="4">
    <source>
        <dbReference type="Proteomes" id="UP000326936"/>
    </source>
</evidence>
<accession>A0A5P9CLK8</accession>
<name>A0A5P9CLK8_9VIBR</name>
<keyword evidence="4" id="KW-1185">Reference proteome</keyword>
<proteinExistence type="inferred from homology"/>
<dbReference type="Proteomes" id="UP000326936">
    <property type="component" value="Chromosome"/>
</dbReference>
<dbReference type="RefSeq" id="WP_152431142.1">
    <property type="nucleotide sequence ID" value="NZ_CBCSDK010000001.1"/>
</dbReference>
<evidence type="ECO:0000313" key="3">
    <source>
        <dbReference type="EMBL" id="QFT27100.1"/>
    </source>
</evidence>
<organism evidence="3 4">
    <name type="scientific">Vibrio aquimaris</name>
    <dbReference type="NCBI Taxonomy" id="2587862"/>
    <lineage>
        <taxon>Bacteria</taxon>
        <taxon>Pseudomonadati</taxon>
        <taxon>Pseudomonadota</taxon>
        <taxon>Gammaproteobacteria</taxon>
        <taxon>Vibrionales</taxon>
        <taxon>Vibrionaceae</taxon>
        <taxon>Vibrio</taxon>
    </lineage>
</organism>
<keyword evidence="2" id="KW-0749">Sporulation</keyword>
<dbReference type="InterPro" id="IPR001615">
    <property type="entry name" value="Endotoxin_CytB"/>
</dbReference>
<dbReference type="EMBL" id="CP045350">
    <property type="protein sequence ID" value="QFT27100.1"/>
    <property type="molecule type" value="Genomic_DNA"/>
</dbReference>
<dbReference type="KEGG" id="vaq:FIV01_11725"/>
<dbReference type="GO" id="GO:0005576">
    <property type="term" value="C:extracellular region"/>
    <property type="evidence" value="ECO:0007669"/>
    <property type="project" value="InterPro"/>
</dbReference>
<dbReference type="SUPFAM" id="SSF55676">
    <property type="entry name" value="CytB endotoxin-like"/>
    <property type="match status" value="1"/>
</dbReference>
<sequence>MYITRDVKVTPVNSPVVLGDSILKNNALAPNSRVLATDDQQDLKFKTLFSLEPQYINQAIAATRVFQQALNSSLELNIAKAEQLAQENNIHIERTIQPVISSDSPQGAISKLEAQLDEVVGGTFPANLKAKIMDIVSDGFVNLYRHESSAWIFWSSESANKSSYYYTMLLAIQEDDVLVFVPLGFYIQANISKEKVLFITVSSSTHYSVALNGLKGTQPLGYSPNQS</sequence>
<evidence type="ECO:0000256" key="1">
    <source>
        <dbReference type="ARBA" id="ARBA00009676"/>
    </source>
</evidence>
<reference evidence="3 4" key="1">
    <citation type="submission" date="2019-10" db="EMBL/GenBank/DDBJ databases">
        <title>Complete genome sequence of Vibrio sp. strain THAF100, isolated from non-filtered water from the water column of tank 6 of a marine aquarium containing stony-coral fragments. Water maintained at 26 degree C.</title>
        <authorList>
            <person name="Ruckert C."/>
            <person name="Franco A."/>
            <person name="Kalinowski J."/>
            <person name="Glaeser S."/>
        </authorList>
    </citation>
    <scope>NUCLEOTIDE SEQUENCE [LARGE SCALE GENOMIC DNA]</scope>
    <source>
        <strain evidence="3 4">THAF100</strain>
    </source>
</reference>
<dbReference type="GO" id="GO:0030435">
    <property type="term" value="P:sporulation resulting in formation of a cellular spore"/>
    <property type="evidence" value="ECO:0007669"/>
    <property type="project" value="UniProtKB-KW"/>
</dbReference>
<evidence type="ECO:0000256" key="2">
    <source>
        <dbReference type="ARBA" id="ARBA00022969"/>
    </source>
</evidence>